<sequence length="96" mass="10280">MSISGVRFLHPRLPPLVSELQLRITQNGGPAVAAVPAYRAALFRYQFQDIAPPAPAPGPAPVPLSLLPSHPFPQRPAAAAAWCNPTTTETFCPKEK</sequence>
<accession>A0A8H3VZ52</accession>
<dbReference type="EMBL" id="WOWK01000206">
    <property type="protein sequence ID" value="KAF0315392.1"/>
    <property type="molecule type" value="Genomic_DNA"/>
</dbReference>
<dbReference type="Proteomes" id="UP000434172">
    <property type="component" value="Unassembled WGS sequence"/>
</dbReference>
<protein>
    <submittedName>
        <fullName evidence="1">Uncharacterized protein</fullName>
    </submittedName>
</protein>
<organism evidence="1 2">
    <name type="scientific">Colletotrichum asianum</name>
    <dbReference type="NCBI Taxonomy" id="702518"/>
    <lineage>
        <taxon>Eukaryota</taxon>
        <taxon>Fungi</taxon>
        <taxon>Dikarya</taxon>
        <taxon>Ascomycota</taxon>
        <taxon>Pezizomycotina</taxon>
        <taxon>Sordariomycetes</taxon>
        <taxon>Hypocreomycetidae</taxon>
        <taxon>Glomerellales</taxon>
        <taxon>Glomerellaceae</taxon>
        <taxon>Colletotrichum</taxon>
        <taxon>Colletotrichum gloeosporioides species complex</taxon>
    </lineage>
</organism>
<evidence type="ECO:0000313" key="2">
    <source>
        <dbReference type="Proteomes" id="UP000434172"/>
    </source>
</evidence>
<comment type="caution">
    <text evidence="1">The sequence shown here is derived from an EMBL/GenBank/DDBJ whole genome shotgun (WGS) entry which is preliminary data.</text>
</comment>
<name>A0A8H3VZ52_9PEZI</name>
<evidence type="ECO:0000313" key="1">
    <source>
        <dbReference type="EMBL" id="KAF0315392.1"/>
    </source>
</evidence>
<dbReference type="AlphaFoldDB" id="A0A8H3VZ52"/>
<reference evidence="1 2" key="1">
    <citation type="submission" date="2019-12" db="EMBL/GenBank/DDBJ databases">
        <title>A genome sequence resource for the geographically widespread anthracnose pathogen Colletotrichum asianum.</title>
        <authorList>
            <person name="Meng Y."/>
        </authorList>
    </citation>
    <scope>NUCLEOTIDE SEQUENCE [LARGE SCALE GENOMIC DNA]</scope>
    <source>
        <strain evidence="1 2">ICMP 18580</strain>
    </source>
</reference>
<keyword evidence="2" id="KW-1185">Reference proteome</keyword>
<proteinExistence type="predicted"/>
<gene>
    <name evidence="1" type="ORF">GQ607_017363</name>
</gene>